<gene>
    <name evidence="1" type="ORF">B1B_04619</name>
</gene>
<sequence>GRLEIRNADERRKVQLHKEVYLSPEFRDLWERIKSKTTYRVEFDNEKLINDCVQAIKDAPPVARTRLNWHKADLSIGKSGVEATEVEGASTVILQENDIELPDLLTVLQDRTQLTRRTLVDIFVESGRLNDFKSNPQQFIELVTHSIGHCKRLLLVGGIRYQRRWGW</sequence>
<evidence type="ECO:0000313" key="1">
    <source>
        <dbReference type="EMBL" id="EQD71139.1"/>
    </source>
</evidence>
<dbReference type="EMBL" id="AUZY01002890">
    <property type="protein sequence ID" value="EQD71139.1"/>
    <property type="molecule type" value="Genomic_DNA"/>
</dbReference>
<protein>
    <submittedName>
        <fullName evidence="1">Type III restriction protein res subunit</fullName>
    </submittedName>
</protein>
<dbReference type="AlphaFoldDB" id="T1CRS1"/>
<name>T1CRS1_9ZZZZ</name>
<proteinExistence type="predicted"/>
<feature type="non-terminal residue" evidence="1">
    <location>
        <position position="1"/>
    </location>
</feature>
<reference evidence="1" key="2">
    <citation type="journal article" date="2014" name="ISME J.">
        <title>Microbial stratification in low pH oxic and suboxic macroscopic growths along an acid mine drainage.</title>
        <authorList>
            <person name="Mendez-Garcia C."/>
            <person name="Mesa V."/>
            <person name="Sprenger R.R."/>
            <person name="Richter M."/>
            <person name="Diez M.S."/>
            <person name="Solano J."/>
            <person name="Bargiela R."/>
            <person name="Golyshina O.V."/>
            <person name="Manteca A."/>
            <person name="Ramos J.L."/>
            <person name="Gallego J.R."/>
            <person name="Llorente I."/>
            <person name="Martins Dos Santos V.A."/>
            <person name="Jensen O.N."/>
            <person name="Pelaez A.I."/>
            <person name="Sanchez J."/>
            <person name="Ferrer M."/>
        </authorList>
    </citation>
    <scope>NUCLEOTIDE SEQUENCE</scope>
</reference>
<feature type="non-terminal residue" evidence="1">
    <location>
        <position position="167"/>
    </location>
</feature>
<reference evidence="1" key="1">
    <citation type="submission" date="2013-08" db="EMBL/GenBank/DDBJ databases">
        <authorList>
            <person name="Mendez C."/>
            <person name="Richter M."/>
            <person name="Ferrer M."/>
            <person name="Sanchez J."/>
        </authorList>
    </citation>
    <scope>NUCLEOTIDE SEQUENCE</scope>
</reference>
<organism evidence="1">
    <name type="scientific">mine drainage metagenome</name>
    <dbReference type="NCBI Taxonomy" id="410659"/>
    <lineage>
        <taxon>unclassified sequences</taxon>
        <taxon>metagenomes</taxon>
        <taxon>ecological metagenomes</taxon>
    </lineage>
</organism>
<accession>T1CRS1</accession>
<comment type="caution">
    <text evidence="1">The sequence shown here is derived from an EMBL/GenBank/DDBJ whole genome shotgun (WGS) entry which is preliminary data.</text>
</comment>